<dbReference type="Proteomes" id="UP000010297">
    <property type="component" value="Unassembled WGS sequence"/>
</dbReference>
<dbReference type="eggNOG" id="COG0827">
    <property type="taxonomic scope" value="Bacteria"/>
</dbReference>
<sequence length="101" mass="11538">MQTEAEDLTDHYELICSTTIERIVTGRETALKEIEALILQLDEASRLTSMISGNTADHCAMRQSRFFNYWLMRPVDKAMLVELRNVDSDGYQPALSGRHMS</sequence>
<dbReference type="AlphaFoldDB" id="H5V7Q8"/>
<keyword evidence="2" id="KW-1185">Reference proteome</keyword>
<dbReference type="EMBL" id="BAFF01000026">
    <property type="protein sequence ID" value="GAB54016.1"/>
    <property type="molecule type" value="Genomic_DNA"/>
</dbReference>
<name>H5V7Q8_ATLHE</name>
<comment type="caution">
    <text evidence="1">The sequence shown here is derived from an EMBL/GenBank/DDBJ whole genome shotgun (WGS) entry which is preliminary data.</text>
</comment>
<proteinExistence type="predicted"/>
<accession>H5V7Q8</accession>
<feature type="non-terminal residue" evidence="1">
    <location>
        <position position="101"/>
    </location>
</feature>
<gene>
    <name evidence="1" type="ORF">EH105704_26_00320</name>
</gene>
<evidence type="ECO:0000313" key="1">
    <source>
        <dbReference type="EMBL" id="GAB54016.1"/>
    </source>
</evidence>
<organism evidence="1 2">
    <name type="scientific">Atlantibacter hermannii NBRC 105704</name>
    <dbReference type="NCBI Taxonomy" id="1115512"/>
    <lineage>
        <taxon>Bacteria</taxon>
        <taxon>Pseudomonadati</taxon>
        <taxon>Pseudomonadota</taxon>
        <taxon>Gammaproteobacteria</taxon>
        <taxon>Enterobacterales</taxon>
        <taxon>Enterobacteriaceae</taxon>
        <taxon>Atlantibacter</taxon>
    </lineage>
</organism>
<evidence type="ECO:0000313" key="2">
    <source>
        <dbReference type="Proteomes" id="UP000010297"/>
    </source>
</evidence>
<reference evidence="1 2" key="1">
    <citation type="submission" date="2012-02" db="EMBL/GenBank/DDBJ databases">
        <title>Whole genome shotgun sequence of Escherichia hermannii NBRC 105704.</title>
        <authorList>
            <person name="Yoshida I."/>
            <person name="Hosoyama A."/>
            <person name="Tsuchikane K."/>
            <person name="Katsumata H."/>
            <person name="Yamazaki S."/>
            <person name="Fujita N."/>
        </authorList>
    </citation>
    <scope>NUCLEOTIDE SEQUENCE [LARGE SCALE GENOMIC DNA]</scope>
    <source>
        <strain evidence="1 2">NBRC 105704</strain>
    </source>
</reference>
<protein>
    <submittedName>
        <fullName evidence="1">Uncharacterized protein</fullName>
    </submittedName>
</protein>